<keyword evidence="2" id="KW-1185">Reference proteome</keyword>
<reference evidence="1 2" key="1">
    <citation type="submission" date="2020-05" db="EMBL/GenBank/DDBJ databases">
        <title>Actinomadura verrucosospora NRRL-B18236 (PFL_A860) Genome sequencing and assembly.</title>
        <authorList>
            <person name="Samborskyy M."/>
        </authorList>
    </citation>
    <scope>NUCLEOTIDE SEQUENCE [LARGE SCALE GENOMIC DNA]</scope>
    <source>
        <strain evidence="1 2">NRRL:B18236</strain>
    </source>
</reference>
<proteinExistence type="predicted"/>
<organism evidence="1 2">
    <name type="scientific">Actinomadura verrucosospora</name>
    <dbReference type="NCBI Taxonomy" id="46165"/>
    <lineage>
        <taxon>Bacteria</taxon>
        <taxon>Bacillati</taxon>
        <taxon>Actinomycetota</taxon>
        <taxon>Actinomycetes</taxon>
        <taxon>Streptosporangiales</taxon>
        <taxon>Thermomonosporaceae</taxon>
        <taxon>Actinomadura</taxon>
    </lineage>
</organism>
<gene>
    <name evidence="1" type="ORF">ACTIVE_3542</name>
</gene>
<dbReference type="EMBL" id="CP053892">
    <property type="protein sequence ID" value="QKG21904.1"/>
    <property type="molecule type" value="Genomic_DNA"/>
</dbReference>
<name>A0A7D3ZZ66_ACTVE</name>
<accession>A0A7D3ZZ66</accession>
<evidence type="ECO:0000313" key="2">
    <source>
        <dbReference type="Proteomes" id="UP000501240"/>
    </source>
</evidence>
<sequence length="45" mass="4562">MLTPALPGPITLRDRTVHGDPCMTAIHGGAHRVPSTGPAWGSASA</sequence>
<protein>
    <submittedName>
        <fullName evidence="1">Uncharacterized protein</fullName>
    </submittedName>
</protein>
<dbReference type="Proteomes" id="UP000501240">
    <property type="component" value="Chromosome"/>
</dbReference>
<evidence type="ECO:0000313" key="1">
    <source>
        <dbReference type="EMBL" id="QKG21904.1"/>
    </source>
</evidence>
<dbReference type="AlphaFoldDB" id="A0A7D3ZZ66"/>